<evidence type="ECO:0000313" key="2">
    <source>
        <dbReference type="EMBL" id="KAK5169920.1"/>
    </source>
</evidence>
<sequence length="209" mass="23129">MSALLVSTTVVSPIYRMLNAEDTDERDRMTERWKDNKLQELNFIGIVGGLMATVMTATGDWPQVFRTEENTKPWAVRACWFCGLTLALASVLTSASQSIRLHRLSCRTDANAAIRALLSSTKRGKNGEILPRPTHIYLWQMGAVYLMISVMILIAGIFVLLWTAAQGEDEGQGKLAIAFTAVTCTVGGIFVYEQYTLFTWDTEPPAGSN</sequence>
<dbReference type="AlphaFoldDB" id="A0AAV9PAI1"/>
<evidence type="ECO:0000313" key="3">
    <source>
        <dbReference type="Proteomes" id="UP001337655"/>
    </source>
</evidence>
<comment type="caution">
    <text evidence="2">The sequence shown here is derived from an EMBL/GenBank/DDBJ whole genome shotgun (WGS) entry which is preliminary data.</text>
</comment>
<accession>A0AAV9PAI1</accession>
<dbReference type="RefSeq" id="XP_064659266.1">
    <property type="nucleotide sequence ID" value="XM_064803141.1"/>
</dbReference>
<keyword evidence="1" id="KW-1133">Transmembrane helix</keyword>
<feature type="transmembrane region" description="Helical" evidence="1">
    <location>
        <begin position="175"/>
        <end position="192"/>
    </location>
</feature>
<evidence type="ECO:0000256" key="1">
    <source>
        <dbReference type="SAM" id="Phobius"/>
    </source>
</evidence>
<organism evidence="2 3">
    <name type="scientific">Saxophila tyrrhenica</name>
    <dbReference type="NCBI Taxonomy" id="1690608"/>
    <lineage>
        <taxon>Eukaryota</taxon>
        <taxon>Fungi</taxon>
        <taxon>Dikarya</taxon>
        <taxon>Ascomycota</taxon>
        <taxon>Pezizomycotina</taxon>
        <taxon>Dothideomycetes</taxon>
        <taxon>Dothideomycetidae</taxon>
        <taxon>Mycosphaerellales</taxon>
        <taxon>Extremaceae</taxon>
        <taxon>Saxophila</taxon>
    </lineage>
</organism>
<keyword evidence="1" id="KW-0812">Transmembrane</keyword>
<feature type="transmembrane region" description="Helical" evidence="1">
    <location>
        <begin position="74"/>
        <end position="95"/>
    </location>
</feature>
<feature type="transmembrane region" description="Helical" evidence="1">
    <location>
        <begin position="136"/>
        <end position="163"/>
    </location>
</feature>
<evidence type="ECO:0008006" key="4">
    <source>
        <dbReference type="Google" id="ProtNLM"/>
    </source>
</evidence>
<reference evidence="2 3" key="1">
    <citation type="submission" date="2023-08" db="EMBL/GenBank/DDBJ databases">
        <title>Black Yeasts Isolated from many extreme environments.</title>
        <authorList>
            <person name="Coleine C."/>
            <person name="Stajich J.E."/>
            <person name="Selbmann L."/>
        </authorList>
    </citation>
    <scope>NUCLEOTIDE SEQUENCE [LARGE SCALE GENOMIC DNA]</scope>
    <source>
        <strain evidence="2 3">CCFEE 5935</strain>
    </source>
</reference>
<keyword evidence="3" id="KW-1185">Reference proteome</keyword>
<gene>
    <name evidence="2" type="ORF">LTR77_005898</name>
</gene>
<proteinExistence type="predicted"/>
<protein>
    <recommendedName>
        <fullName evidence="4">PGG domain-containing protein</fullName>
    </recommendedName>
</protein>
<dbReference type="EMBL" id="JAVRRT010000008">
    <property type="protein sequence ID" value="KAK5169920.1"/>
    <property type="molecule type" value="Genomic_DNA"/>
</dbReference>
<dbReference type="Proteomes" id="UP001337655">
    <property type="component" value="Unassembled WGS sequence"/>
</dbReference>
<feature type="transmembrane region" description="Helical" evidence="1">
    <location>
        <begin position="44"/>
        <end position="62"/>
    </location>
</feature>
<name>A0AAV9PAI1_9PEZI</name>
<keyword evidence="1" id="KW-0472">Membrane</keyword>
<dbReference type="GeneID" id="89927239"/>